<dbReference type="InterPro" id="IPR036116">
    <property type="entry name" value="FN3_sf"/>
</dbReference>
<dbReference type="Pfam" id="PF07679">
    <property type="entry name" value="I-set"/>
    <property type="match status" value="1"/>
</dbReference>
<keyword evidence="8" id="KW-1185">Reference proteome</keyword>
<dbReference type="PANTHER" id="PTHR47633:SF3">
    <property type="entry name" value="STRIATED MUSCLE PREFERENTIALLY EXPRESSED PROTEIN KINASE"/>
    <property type="match status" value="1"/>
</dbReference>
<dbReference type="InterPro" id="IPR003599">
    <property type="entry name" value="Ig_sub"/>
</dbReference>
<reference evidence="7" key="1">
    <citation type="journal article" date="2023" name="Front. Mar. Sci.">
        <title>A new Merluccius polli reference genome to investigate the effects of global change in West African waters.</title>
        <authorList>
            <person name="Mateo J.L."/>
            <person name="Blanco-Fernandez C."/>
            <person name="Garcia-Vazquez E."/>
            <person name="Machado-Schiaffino G."/>
        </authorList>
    </citation>
    <scope>NUCLEOTIDE SEQUENCE</scope>
    <source>
        <strain evidence="7">C29</strain>
        <tissue evidence="7">Fin</tissue>
    </source>
</reference>
<feature type="region of interest" description="Disordered" evidence="4">
    <location>
        <begin position="1"/>
        <end position="21"/>
    </location>
</feature>
<dbReference type="GO" id="GO:0004674">
    <property type="term" value="F:protein serine/threonine kinase activity"/>
    <property type="evidence" value="ECO:0007669"/>
    <property type="project" value="UniProtKB-KW"/>
</dbReference>
<dbReference type="Proteomes" id="UP001174136">
    <property type="component" value="Unassembled WGS sequence"/>
</dbReference>
<dbReference type="SMART" id="SM00409">
    <property type="entry name" value="IG"/>
    <property type="match status" value="1"/>
</dbReference>
<evidence type="ECO:0000256" key="2">
    <source>
        <dbReference type="ARBA" id="ARBA00023157"/>
    </source>
</evidence>
<protein>
    <submittedName>
        <fullName evidence="7">Striated muscle preferentially expressed protein kinase</fullName>
    </submittedName>
</protein>
<feature type="region of interest" description="Disordered" evidence="4">
    <location>
        <begin position="293"/>
        <end position="336"/>
    </location>
</feature>
<keyword evidence="2" id="KW-1015">Disulfide bond</keyword>
<dbReference type="Gene3D" id="2.60.40.10">
    <property type="entry name" value="Immunoglobulins"/>
    <property type="match status" value="2"/>
</dbReference>
<dbReference type="FunFam" id="2.60.40.10:FF:000539">
    <property type="entry name" value="striated muscle preferentially expressed protein kinase"/>
    <property type="match status" value="1"/>
</dbReference>
<feature type="compositionally biased region" description="Pro residues" evidence="4">
    <location>
        <begin position="315"/>
        <end position="336"/>
    </location>
</feature>
<dbReference type="PANTHER" id="PTHR47633">
    <property type="entry name" value="IMMUNOGLOBULIN"/>
    <property type="match status" value="1"/>
</dbReference>
<dbReference type="InterPro" id="IPR013098">
    <property type="entry name" value="Ig_I-set"/>
</dbReference>
<dbReference type="PROSITE" id="PS50853">
    <property type="entry name" value="FN3"/>
    <property type="match status" value="1"/>
</dbReference>
<dbReference type="InterPro" id="IPR036179">
    <property type="entry name" value="Ig-like_dom_sf"/>
</dbReference>
<organism evidence="7 8">
    <name type="scientific">Merluccius polli</name>
    <name type="common">Benguela hake</name>
    <name type="synonym">Merluccius cadenati</name>
    <dbReference type="NCBI Taxonomy" id="89951"/>
    <lineage>
        <taxon>Eukaryota</taxon>
        <taxon>Metazoa</taxon>
        <taxon>Chordata</taxon>
        <taxon>Craniata</taxon>
        <taxon>Vertebrata</taxon>
        <taxon>Euteleostomi</taxon>
        <taxon>Actinopterygii</taxon>
        <taxon>Neopterygii</taxon>
        <taxon>Teleostei</taxon>
        <taxon>Neoteleostei</taxon>
        <taxon>Acanthomorphata</taxon>
        <taxon>Zeiogadaria</taxon>
        <taxon>Gadariae</taxon>
        <taxon>Gadiformes</taxon>
        <taxon>Gadoidei</taxon>
        <taxon>Merlucciidae</taxon>
        <taxon>Merluccius</taxon>
    </lineage>
</organism>
<keyword evidence="7" id="KW-0808">Transferase</keyword>
<dbReference type="SUPFAM" id="SSF48726">
    <property type="entry name" value="Immunoglobulin"/>
    <property type="match status" value="1"/>
</dbReference>
<feature type="compositionally biased region" description="Low complexity" evidence="4">
    <location>
        <begin position="293"/>
        <end position="314"/>
    </location>
</feature>
<dbReference type="InterPro" id="IPR013783">
    <property type="entry name" value="Ig-like_fold"/>
</dbReference>
<dbReference type="EMBL" id="JAOPHQ010002316">
    <property type="protein sequence ID" value="KAK0147310.1"/>
    <property type="molecule type" value="Genomic_DNA"/>
</dbReference>
<evidence type="ECO:0000313" key="7">
    <source>
        <dbReference type="EMBL" id="KAK0147310.1"/>
    </source>
</evidence>
<dbReference type="InterPro" id="IPR007110">
    <property type="entry name" value="Ig-like_dom"/>
</dbReference>
<dbReference type="AlphaFoldDB" id="A0AA47MW72"/>
<dbReference type="CDD" id="cd00063">
    <property type="entry name" value="FN3"/>
    <property type="match status" value="1"/>
</dbReference>
<feature type="domain" description="Fibronectin type-III" evidence="6">
    <location>
        <begin position="148"/>
        <end position="242"/>
    </location>
</feature>
<feature type="domain" description="Ig-like" evidence="5">
    <location>
        <begin position="52"/>
        <end position="141"/>
    </location>
</feature>
<evidence type="ECO:0000256" key="4">
    <source>
        <dbReference type="SAM" id="MobiDB-lite"/>
    </source>
</evidence>
<keyword evidence="1" id="KW-0677">Repeat</keyword>
<sequence>MASLKSETSKGGEVERRSRWDRWGLTRGKRDKTVSQPDIPTAITRDGSNFAPVFHIKLRDHVLLEGDPVTLSCLPAGSPHPHIAWVKDKKPLEIDTRMNLIACPDGRQLVMIMQTTRKDAGLYECMATNPLGVVSSSCTISLARLPNRPGTPEIPQKYKDTALVVWRPSDNLAPCTYSLERKAEGESLWLIVATGVADCYYNVVDLPPGVSFRFRVACVNKAGQGPYSNLSDNVCLDSTEPTKTSSTPVVVQTAPAVTPPVVMTSSMTVTPIKPAQSKPAATTAQTATATPTITLAKPPTAKTATATPTITLAKPPSPTVTPAKPPAAPSPTVTPA</sequence>
<dbReference type="SUPFAM" id="SSF49265">
    <property type="entry name" value="Fibronectin type III"/>
    <property type="match status" value="1"/>
</dbReference>
<evidence type="ECO:0000256" key="3">
    <source>
        <dbReference type="ARBA" id="ARBA00023319"/>
    </source>
</evidence>
<keyword evidence="7" id="KW-0418">Kinase</keyword>
<dbReference type="FunFam" id="2.60.40.10:FF:000784">
    <property type="entry name" value="Striated muscle preferentially expressed protein kinase"/>
    <property type="match status" value="1"/>
</dbReference>
<dbReference type="InterPro" id="IPR003961">
    <property type="entry name" value="FN3_dom"/>
</dbReference>
<dbReference type="SMART" id="SM00060">
    <property type="entry name" value="FN3"/>
    <property type="match status" value="1"/>
</dbReference>
<dbReference type="InterPro" id="IPR003598">
    <property type="entry name" value="Ig_sub2"/>
</dbReference>
<evidence type="ECO:0000259" key="5">
    <source>
        <dbReference type="PROSITE" id="PS50835"/>
    </source>
</evidence>
<evidence type="ECO:0000256" key="1">
    <source>
        <dbReference type="ARBA" id="ARBA00022737"/>
    </source>
</evidence>
<comment type="caution">
    <text evidence="7">The sequence shown here is derived from an EMBL/GenBank/DDBJ whole genome shotgun (WGS) entry which is preliminary data.</text>
</comment>
<dbReference type="PROSITE" id="PS50835">
    <property type="entry name" value="IG_LIKE"/>
    <property type="match status" value="1"/>
</dbReference>
<proteinExistence type="predicted"/>
<feature type="compositionally biased region" description="Basic and acidic residues" evidence="4">
    <location>
        <begin position="7"/>
        <end position="21"/>
    </location>
</feature>
<gene>
    <name evidence="7" type="primary">speg_1</name>
    <name evidence="7" type="ORF">N1851_013271</name>
</gene>
<evidence type="ECO:0000313" key="8">
    <source>
        <dbReference type="Proteomes" id="UP001174136"/>
    </source>
</evidence>
<evidence type="ECO:0000259" key="6">
    <source>
        <dbReference type="PROSITE" id="PS50853"/>
    </source>
</evidence>
<name>A0AA47MW72_MERPO</name>
<dbReference type="SMART" id="SM00408">
    <property type="entry name" value="IGc2"/>
    <property type="match status" value="1"/>
</dbReference>
<accession>A0AA47MW72</accession>
<keyword evidence="3" id="KW-0393">Immunoglobulin domain</keyword>